<dbReference type="AlphaFoldDB" id="D5BK69"/>
<dbReference type="EMBL" id="CP001650">
    <property type="protein sequence ID" value="ADF51749.1"/>
    <property type="molecule type" value="Genomic_DNA"/>
</dbReference>
<dbReference type="KEGG" id="zpr:ZPR_1413"/>
<reference evidence="1 2" key="1">
    <citation type="journal article" date="2010" name="BMC Genomics">
        <title>The complete genome of Zunongwangia profunda SM-A87 reveals its adaptation to the deep-sea environment and ecological role in sedimentary organic nitrogen degradation.</title>
        <authorList>
            <person name="Qin Q.L."/>
            <person name="Zhang X.Y."/>
            <person name="Wang X.M."/>
            <person name="Liu G.M."/>
            <person name="Chen X.L."/>
            <person name="Xie B.B."/>
            <person name="Dang H.Y."/>
            <person name="Zhou B.C."/>
            <person name="Yu J."/>
            <person name="Zhang Y.Z."/>
        </authorList>
    </citation>
    <scope>NUCLEOTIDE SEQUENCE [LARGE SCALE GENOMIC DNA]</scope>
    <source>
        <strain evidence="2">DSM 18752 / CCTCC AB 206139 / SM-A87</strain>
    </source>
</reference>
<evidence type="ECO:0000313" key="1">
    <source>
        <dbReference type="EMBL" id="ADF51749.1"/>
    </source>
</evidence>
<proteinExistence type="predicted"/>
<dbReference type="STRING" id="655815.ZPR_1413"/>
<name>D5BK69_ZUNPS</name>
<dbReference type="Proteomes" id="UP000001654">
    <property type="component" value="Chromosome"/>
</dbReference>
<gene>
    <name evidence="1" type="ordered locus">ZPR_1413</name>
</gene>
<protein>
    <submittedName>
        <fullName evidence="1">Uncharacterized protein</fullName>
    </submittedName>
</protein>
<organism evidence="1 2">
    <name type="scientific">Zunongwangia profunda (strain DSM 18752 / CCTCC AB 206139 / SM-A87)</name>
    <name type="common">Wangia profunda</name>
    <dbReference type="NCBI Taxonomy" id="655815"/>
    <lineage>
        <taxon>Bacteria</taxon>
        <taxon>Pseudomonadati</taxon>
        <taxon>Bacteroidota</taxon>
        <taxon>Flavobacteriia</taxon>
        <taxon>Flavobacteriales</taxon>
        <taxon>Flavobacteriaceae</taxon>
        <taxon>Zunongwangia</taxon>
    </lineage>
</organism>
<sequence>MFTFKNLKSLKTGWFFRPKVEFFGRINYPKLKRLKHAS</sequence>
<evidence type="ECO:0000313" key="2">
    <source>
        <dbReference type="Proteomes" id="UP000001654"/>
    </source>
</evidence>
<keyword evidence="2" id="KW-1185">Reference proteome</keyword>
<accession>D5BK69</accession>
<dbReference type="HOGENOM" id="CLU_3335261_0_0_10"/>